<evidence type="ECO:0000313" key="4">
    <source>
        <dbReference type="Proteomes" id="UP001149719"/>
    </source>
</evidence>
<evidence type="ECO:0000313" key="3">
    <source>
        <dbReference type="EMBL" id="MCZ2721695.1"/>
    </source>
</evidence>
<dbReference type="InterPro" id="IPR036249">
    <property type="entry name" value="Thioredoxin-like_sf"/>
</dbReference>
<comment type="similarity">
    <text evidence="1 2">Belongs to the ArsC family.</text>
</comment>
<dbReference type="CDD" id="cd03035">
    <property type="entry name" value="ArsC_Yffb"/>
    <property type="match status" value="1"/>
</dbReference>
<comment type="caution">
    <text evidence="3">The sequence shown here is derived from an EMBL/GenBank/DDBJ whole genome shotgun (WGS) entry which is preliminary data.</text>
</comment>
<dbReference type="EMBL" id="JAPUBN010000013">
    <property type="protein sequence ID" value="MCZ2721695.1"/>
    <property type="molecule type" value="Genomic_DNA"/>
</dbReference>
<evidence type="ECO:0000256" key="1">
    <source>
        <dbReference type="ARBA" id="ARBA00007198"/>
    </source>
</evidence>
<keyword evidence="4" id="KW-1185">Reference proteome</keyword>
<protein>
    <submittedName>
        <fullName evidence="3">ArsC family reductase</fullName>
    </submittedName>
</protein>
<name>A0ABT4JTZ8_9GAMM</name>
<dbReference type="InterPro" id="IPR006504">
    <property type="entry name" value="Tscrpt_reg_Spx/MgsR"/>
</dbReference>
<dbReference type="Gene3D" id="3.40.30.10">
    <property type="entry name" value="Glutaredoxin"/>
    <property type="match status" value="1"/>
</dbReference>
<dbReference type="PROSITE" id="PS51353">
    <property type="entry name" value="ARSC"/>
    <property type="match status" value="1"/>
</dbReference>
<dbReference type="RefSeq" id="WP_269124671.1">
    <property type="nucleotide sequence ID" value="NZ_JAPUBN010000013.1"/>
</dbReference>
<accession>A0ABT4JTZ8</accession>
<dbReference type="PANTHER" id="PTHR30041:SF8">
    <property type="entry name" value="PROTEIN YFFB"/>
    <property type="match status" value="1"/>
</dbReference>
<evidence type="ECO:0000256" key="2">
    <source>
        <dbReference type="PROSITE-ProRule" id="PRU01282"/>
    </source>
</evidence>
<dbReference type="NCBIfam" id="TIGR01617">
    <property type="entry name" value="arsC_related"/>
    <property type="match status" value="1"/>
</dbReference>
<organism evidence="3 4">
    <name type="scientific">Marinomonas phaeophyticola</name>
    <dbReference type="NCBI Taxonomy" id="3004091"/>
    <lineage>
        <taxon>Bacteria</taxon>
        <taxon>Pseudomonadati</taxon>
        <taxon>Pseudomonadota</taxon>
        <taxon>Gammaproteobacteria</taxon>
        <taxon>Oceanospirillales</taxon>
        <taxon>Oceanospirillaceae</taxon>
        <taxon>Marinomonas</taxon>
    </lineage>
</organism>
<proteinExistence type="inferred from homology"/>
<sequence length="114" mass="13407">MVQIYGIKNCDTMKKTFKWLNESNIQYQFNDYKKNALTPELINEWVEKLGWESLVNKRGTTWRKLDEAQKNAMSDTLAKTVLLESPSMIKRPLMVKENDIILGFTAENYHKIFS</sequence>
<gene>
    <name evidence="3" type="ORF">O1D97_08520</name>
</gene>
<dbReference type="NCBIfam" id="NF008107">
    <property type="entry name" value="PRK10853.1"/>
    <property type="match status" value="1"/>
</dbReference>
<dbReference type="Pfam" id="PF03960">
    <property type="entry name" value="ArsC"/>
    <property type="match status" value="1"/>
</dbReference>
<dbReference type="InterPro" id="IPR006660">
    <property type="entry name" value="Arsenate_reductase-like"/>
</dbReference>
<dbReference type="Proteomes" id="UP001149719">
    <property type="component" value="Unassembled WGS sequence"/>
</dbReference>
<reference evidence="3" key="1">
    <citation type="submission" date="2022-12" db="EMBL/GenBank/DDBJ databases">
        <title>Marinomonas 15G1-11 sp. nov, isolated from marine algae.</title>
        <authorList>
            <person name="Butt M."/>
            <person name="Choi D.G."/>
            <person name="Kim J.M."/>
            <person name="Lee J.K."/>
            <person name="Baek J.H."/>
            <person name="Jeon C.O."/>
        </authorList>
    </citation>
    <scope>NUCLEOTIDE SEQUENCE</scope>
    <source>
        <strain evidence="3">15G1-11</strain>
    </source>
</reference>
<dbReference type="PANTHER" id="PTHR30041">
    <property type="entry name" value="ARSENATE REDUCTASE"/>
    <property type="match status" value="1"/>
</dbReference>
<dbReference type="SUPFAM" id="SSF52833">
    <property type="entry name" value="Thioredoxin-like"/>
    <property type="match status" value="1"/>
</dbReference>